<dbReference type="RefSeq" id="XP_022634835.1">
    <property type="nucleotide sequence ID" value="XM_022779114.1"/>
</dbReference>
<keyword evidence="2" id="KW-1185">Reference proteome</keyword>
<reference evidence="2" key="1">
    <citation type="journal article" date="2014" name="Nat. Commun.">
        <title>Genome sequence of mungbean and insights into evolution within Vigna species.</title>
        <authorList>
            <person name="Kang Y.J."/>
            <person name="Kim S.K."/>
            <person name="Kim M.Y."/>
            <person name="Lestari P."/>
            <person name="Kim K.H."/>
            <person name="Ha B.K."/>
            <person name="Jun T.H."/>
            <person name="Hwang W.J."/>
            <person name="Lee T."/>
            <person name="Lee J."/>
            <person name="Shim S."/>
            <person name="Yoon M.Y."/>
            <person name="Jang Y.E."/>
            <person name="Han K.S."/>
            <person name="Taeprayoon P."/>
            <person name="Yoon N."/>
            <person name="Somta P."/>
            <person name="Tanya P."/>
            <person name="Kim K.S."/>
            <person name="Gwag J.G."/>
            <person name="Moon J.K."/>
            <person name="Lee Y.H."/>
            <person name="Park B.S."/>
            <person name="Bombarely A."/>
            <person name="Doyle J.J."/>
            <person name="Jackson S.A."/>
            <person name="Schafleitner R."/>
            <person name="Srinives P."/>
            <person name="Varshney R.K."/>
            <person name="Lee S.H."/>
        </authorList>
    </citation>
    <scope>NUCLEOTIDE SEQUENCE [LARGE SCALE GENOMIC DNA]</scope>
    <source>
        <strain evidence="2">cv. VC1973A</strain>
    </source>
</reference>
<evidence type="ECO:0000313" key="3">
    <source>
        <dbReference type="RefSeq" id="XP_022634835.1"/>
    </source>
</evidence>
<feature type="region of interest" description="Disordered" evidence="1">
    <location>
        <begin position="1"/>
        <end position="29"/>
    </location>
</feature>
<dbReference type="OrthoDB" id="3800936at2759"/>
<proteinExistence type="predicted"/>
<evidence type="ECO:0000313" key="2">
    <source>
        <dbReference type="Proteomes" id="UP000087766"/>
    </source>
</evidence>
<name>A0A3Q0ESZ3_VIGRR</name>
<gene>
    <name evidence="3" type="primary">LOC106769213</name>
</gene>
<feature type="region of interest" description="Disordered" evidence="1">
    <location>
        <begin position="150"/>
        <end position="190"/>
    </location>
</feature>
<dbReference type="GeneID" id="106769213"/>
<evidence type="ECO:0000256" key="1">
    <source>
        <dbReference type="SAM" id="MobiDB-lite"/>
    </source>
</evidence>
<organism evidence="2 3">
    <name type="scientific">Vigna radiata var. radiata</name>
    <name type="common">Mung bean</name>
    <name type="synonym">Phaseolus aureus</name>
    <dbReference type="NCBI Taxonomy" id="3916"/>
    <lineage>
        <taxon>Eukaryota</taxon>
        <taxon>Viridiplantae</taxon>
        <taxon>Streptophyta</taxon>
        <taxon>Embryophyta</taxon>
        <taxon>Tracheophyta</taxon>
        <taxon>Spermatophyta</taxon>
        <taxon>Magnoliopsida</taxon>
        <taxon>eudicotyledons</taxon>
        <taxon>Gunneridae</taxon>
        <taxon>Pentapetalae</taxon>
        <taxon>rosids</taxon>
        <taxon>fabids</taxon>
        <taxon>Fabales</taxon>
        <taxon>Fabaceae</taxon>
        <taxon>Papilionoideae</taxon>
        <taxon>50 kb inversion clade</taxon>
        <taxon>NPAAA clade</taxon>
        <taxon>indigoferoid/millettioid clade</taxon>
        <taxon>Phaseoleae</taxon>
        <taxon>Vigna</taxon>
    </lineage>
</organism>
<protein>
    <submittedName>
        <fullName evidence="3">Uncharacterized protein LOC106769213</fullName>
    </submittedName>
</protein>
<dbReference type="KEGG" id="vra:106769213"/>
<dbReference type="Proteomes" id="UP000087766">
    <property type="component" value="Chromosome 1"/>
</dbReference>
<sequence length="190" mass="20389">MASSSHLDCSLSQSEERGHEGSTDVSGDAQTEKFSSVLNGGKVFVCGGVTVEVLENSCSSSCLDYGWASCDIGRMLGGKLSRSPGGLPPQSPIAQWDNIIKFLDSLMSRMRVNHPMIYGRGPMPTGMQMVPMVLPDGRIGYVGYVLQQPSVQAPRSRPRRSDWSNGPSGQPGRGGDSGNDEGNRSRRHCL</sequence>
<reference evidence="3" key="2">
    <citation type="submission" date="2025-08" db="UniProtKB">
        <authorList>
            <consortium name="RefSeq"/>
        </authorList>
    </citation>
    <scope>IDENTIFICATION</scope>
    <source>
        <tissue evidence="3">Leaf</tissue>
    </source>
</reference>
<accession>A0A3Q0ESZ3</accession>
<dbReference type="AlphaFoldDB" id="A0A3Q0ESZ3"/>
<dbReference type="STRING" id="3916.A0A3Q0ESZ3"/>
<feature type="compositionally biased region" description="Low complexity" evidence="1">
    <location>
        <begin position="1"/>
        <end position="13"/>
    </location>
</feature>